<dbReference type="PANTHER" id="PTHR47027:SF20">
    <property type="entry name" value="REVERSE TRANSCRIPTASE-LIKE PROTEIN WITH RNA-DIRECTED DNA POLYMERASE DOMAIN"/>
    <property type="match status" value="1"/>
</dbReference>
<sequence length="319" mass="36816">MFILPASSSESLRASPNISLSANKTNINKQLLIIPMFCFRSLCISPCIKGSSLIFLLFCTSYLKQLLIINQLNKTSFSISGASTYFFLRVLRNLRFRTFFNGGSFFFKTFVLSSSSESKKSLFSLQIIILKNNYIILDQFLQMIFVDYKQAYDSVNRKKLWKAMILFGIPQKYVNLVKMYNDKTLLKVRFLQRLSPAFEVNLGLRQGDALSPTLFNLGLEKVIRESYEGRTMEVLGNTREEVTRSVYKLIEASKNIGLCINEEKIKLMKLFRRNLDQLNLKVGCLNFEKVDNFKYLGVNINSSNNIHREIKERISNGNR</sequence>
<dbReference type="PANTHER" id="PTHR47027">
    <property type="entry name" value="REVERSE TRANSCRIPTASE DOMAIN-CONTAINING PROTEIN"/>
    <property type="match status" value="1"/>
</dbReference>
<evidence type="ECO:0000313" key="2">
    <source>
        <dbReference type="EMBL" id="KAE9539833.1"/>
    </source>
</evidence>
<name>A0A6G0TY54_APHGL</name>
<dbReference type="PROSITE" id="PS50878">
    <property type="entry name" value="RT_POL"/>
    <property type="match status" value="1"/>
</dbReference>
<evidence type="ECO:0000313" key="3">
    <source>
        <dbReference type="Proteomes" id="UP000475862"/>
    </source>
</evidence>
<evidence type="ECO:0000259" key="1">
    <source>
        <dbReference type="PROSITE" id="PS50878"/>
    </source>
</evidence>
<dbReference type="OrthoDB" id="6627741at2759"/>
<reference evidence="2 3" key="1">
    <citation type="submission" date="2019-08" db="EMBL/GenBank/DDBJ databases">
        <title>The genome of the soybean aphid Biotype 1, its phylome, world population structure and adaptation to the North American continent.</title>
        <authorList>
            <person name="Giordano R."/>
            <person name="Donthu R.K."/>
            <person name="Hernandez A.G."/>
            <person name="Wright C.L."/>
            <person name="Zimin A.V."/>
        </authorList>
    </citation>
    <scope>NUCLEOTIDE SEQUENCE [LARGE SCALE GENOMIC DNA]</scope>
    <source>
        <tissue evidence="2">Whole aphids</tissue>
    </source>
</reference>
<keyword evidence="3" id="KW-1185">Reference proteome</keyword>
<dbReference type="EMBL" id="VYZN01000014">
    <property type="protein sequence ID" value="KAE9539833.1"/>
    <property type="molecule type" value="Genomic_DNA"/>
</dbReference>
<protein>
    <recommendedName>
        <fullName evidence="1">Reverse transcriptase domain-containing protein</fullName>
    </recommendedName>
</protein>
<dbReference type="Proteomes" id="UP000475862">
    <property type="component" value="Unassembled WGS sequence"/>
</dbReference>
<organism evidence="2 3">
    <name type="scientific">Aphis glycines</name>
    <name type="common">Soybean aphid</name>
    <dbReference type="NCBI Taxonomy" id="307491"/>
    <lineage>
        <taxon>Eukaryota</taxon>
        <taxon>Metazoa</taxon>
        <taxon>Ecdysozoa</taxon>
        <taxon>Arthropoda</taxon>
        <taxon>Hexapoda</taxon>
        <taxon>Insecta</taxon>
        <taxon>Pterygota</taxon>
        <taxon>Neoptera</taxon>
        <taxon>Paraneoptera</taxon>
        <taxon>Hemiptera</taxon>
        <taxon>Sternorrhyncha</taxon>
        <taxon>Aphidomorpha</taxon>
        <taxon>Aphidoidea</taxon>
        <taxon>Aphididae</taxon>
        <taxon>Aphidini</taxon>
        <taxon>Aphis</taxon>
        <taxon>Aphis</taxon>
    </lineage>
</organism>
<feature type="domain" description="Reverse transcriptase" evidence="1">
    <location>
        <begin position="1"/>
        <end position="300"/>
    </location>
</feature>
<proteinExistence type="predicted"/>
<accession>A0A6G0TY54</accession>
<dbReference type="InterPro" id="IPR000477">
    <property type="entry name" value="RT_dom"/>
</dbReference>
<comment type="caution">
    <text evidence="2">The sequence shown here is derived from an EMBL/GenBank/DDBJ whole genome shotgun (WGS) entry which is preliminary data.</text>
</comment>
<dbReference type="AlphaFoldDB" id="A0A6G0TY54"/>
<dbReference type="Pfam" id="PF00078">
    <property type="entry name" value="RVT_1"/>
    <property type="match status" value="1"/>
</dbReference>
<gene>
    <name evidence="2" type="ORF">AGLY_005085</name>
</gene>